<dbReference type="SUPFAM" id="SSF46785">
    <property type="entry name" value="Winged helix' DNA-binding domain"/>
    <property type="match status" value="1"/>
</dbReference>
<dbReference type="RefSeq" id="WP_234658571.1">
    <property type="nucleotide sequence ID" value="NZ_CP094997.1"/>
</dbReference>
<dbReference type="InterPro" id="IPR036388">
    <property type="entry name" value="WH-like_DNA-bd_sf"/>
</dbReference>
<keyword evidence="2" id="KW-0804">Transcription</keyword>
<keyword evidence="1" id="KW-0805">Transcription regulation</keyword>
<dbReference type="EMBL" id="JAJTTC010000012">
    <property type="protein sequence ID" value="MCF0065573.1"/>
    <property type="molecule type" value="Genomic_DNA"/>
</dbReference>
<comment type="caution">
    <text evidence="4">The sequence shown here is derived from an EMBL/GenBank/DDBJ whole genome shotgun (WGS) entry which is preliminary data.</text>
</comment>
<sequence length="235" mass="27109">MIDKDISRLSRLIAILTQLQSKRLVTSTELAAKFNVSVRTVYRDIRTLDEAGVPIMTAEGKGYSLMEGYRLPPVMFTEQEANAFITAEKLVLLNKDSSLTKSYVDGITKIKSVLRSGAKDKLLLLSERLAFEESPDKDIASDILASVQVALTNFRIVKIEYYSPSKDETTNRQIEPFAVINRVGESWYLIAWCRTRQDFRLFRFDRIRKMEISDETFTPHKISLQEYLEKYRSIF</sequence>
<dbReference type="Pfam" id="PF08279">
    <property type="entry name" value="HTH_11"/>
    <property type="match status" value="1"/>
</dbReference>
<dbReference type="PROSITE" id="PS52050">
    <property type="entry name" value="WYL"/>
    <property type="match status" value="1"/>
</dbReference>
<dbReference type="GO" id="GO:0003700">
    <property type="term" value="F:DNA-binding transcription factor activity"/>
    <property type="evidence" value="ECO:0007669"/>
    <property type="project" value="InterPro"/>
</dbReference>
<protein>
    <submittedName>
        <fullName evidence="4">YafY family transcriptional regulator</fullName>
    </submittedName>
</protein>
<evidence type="ECO:0000313" key="4">
    <source>
        <dbReference type="EMBL" id="MCF0065573.1"/>
    </source>
</evidence>
<dbReference type="Gene3D" id="1.10.10.10">
    <property type="entry name" value="Winged helix-like DNA-binding domain superfamily/Winged helix DNA-binding domain"/>
    <property type="match status" value="1"/>
</dbReference>
<evidence type="ECO:0000256" key="1">
    <source>
        <dbReference type="ARBA" id="ARBA00023015"/>
    </source>
</evidence>
<dbReference type="PROSITE" id="PS51000">
    <property type="entry name" value="HTH_DEOR_2"/>
    <property type="match status" value="1"/>
</dbReference>
<accession>A0A9X1PRA8</accession>
<dbReference type="InterPro" id="IPR001034">
    <property type="entry name" value="DeoR_HTH"/>
</dbReference>
<keyword evidence="5" id="KW-1185">Reference proteome</keyword>
<dbReference type="PANTHER" id="PTHR34580">
    <property type="match status" value="1"/>
</dbReference>
<dbReference type="Proteomes" id="UP001139000">
    <property type="component" value="Unassembled WGS sequence"/>
</dbReference>
<dbReference type="AlphaFoldDB" id="A0A9X1PRA8"/>
<reference evidence="4" key="1">
    <citation type="submission" date="2021-12" db="EMBL/GenBank/DDBJ databases">
        <title>Novel species in genus Dyadobacter.</title>
        <authorList>
            <person name="Ma C."/>
        </authorList>
    </citation>
    <scope>NUCLEOTIDE SEQUENCE</scope>
    <source>
        <strain evidence="4">LJ419</strain>
    </source>
</reference>
<dbReference type="InterPro" id="IPR013196">
    <property type="entry name" value="HTH_11"/>
</dbReference>
<name>A0A9X1PRA8_9BACT</name>
<evidence type="ECO:0000313" key="5">
    <source>
        <dbReference type="Proteomes" id="UP001139000"/>
    </source>
</evidence>
<dbReference type="InterPro" id="IPR036390">
    <property type="entry name" value="WH_DNA-bd_sf"/>
</dbReference>
<evidence type="ECO:0000259" key="3">
    <source>
        <dbReference type="PROSITE" id="PS51000"/>
    </source>
</evidence>
<proteinExistence type="predicted"/>
<dbReference type="InterPro" id="IPR026881">
    <property type="entry name" value="WYL_dom"/>
</dbReference>
<dbReference type="PANTHER" id="PTHR34580:SF1">
    <property type="entry name" value="PROTEIN PAFC"/>
    <property type="match status" value="1"/>
</dbReference>
<feature type="domain" description="HTH deoR-type" evidence="3">
    <location>
        <begin position="8"/>
        <end position="63"/>
    </location>
</feature>
<organism evidence="4 5">
    <name type="scientific">Dyadobacter chenwenxiniae</name>
    <dbReference type="NCBI Taxonomy" id="2906456"/>
    <lineage>
        <taxon>Bacteria</taxon>
        <taxon>Pseudomonadati</taxon>
        <taxon>Bacteroidota</taxon>
        <taxon>Cytophagia</taxon>
        <taxon>Cytophagales</taxon>
        <taxon>Spirosomataceae</taxon>
        <taxon>Dyadobacter</taxon>
    </lineage>
</organism>
<gene>
    <name evidence="4" type="ORF">LXM26_28920</name>
</gene>
<dbReference type="Pfam" id="PF13280">
    <property type="entry name" value="WYL"/>
    <property type="match status" value="1"/>
</dbReference>
<dbReference type="SMART" id="SM00420">
    <property type="entry name" value="HTH_DEOR"/>
    <property type="match status" value="1"/>
</dbReference>
<evidence type="ECO:0000256" key="2">
    <source>
        <dbReference type="ARBA" id="ARBA00023163"/>
    </source>
</evidence>
<dbReference type="InterPro" id="IPR051534">
    <property type="entry name" value="CBASS_pafABC_assoc_protein"/>
</dbReference>